<comment type="similarity">
    <text evidence="1">Belongs to the UBR4 family.</text>
</comment>
<dbReference type="RefSeq" id="XP_026676059.1">
    <property type="nucleotide sequence ID" value="XM_026820258.1"/>
</dbReference>
<feature type="coiled-coil region" evidence="7">
    <location>
        <begin position="2782"/>
        <end position="2827"/>
    </location>
</feature>
<name>A0A3Q0IIM8_DIACI</name>
<keyword evidence="5" id="KW-0112">Calmodulin-binding</keyword>
<dbReference type="KEGG" id="dci:103525056"/>
<dbReference type="GO" id="GO:0008270">
    <property type="term" value="F:zinc ion binding"/>
    <property type="evidence" value="ECO:0007669"/>
    <property type="project" value="UniProtKB-KW"/>
</dbReference>
<feature type="compositionally biased region" description="Polar residues" evidence="8">
    <location>
        <begin position="2845"/>
        <end position="2854"/>
    </location>
</feature>
<feature type="compositionally biased region" description="Pro residues" evidence="8">
    <location>
        <begin position="4179"/>
        <end position="4193"/>
    </location>
</feature>
<feature type="compositionally biased region" description="Basic and acidic residues" evidence="8">
    <location>
        <begin position="598"/>
        <end position="618"/>
    </location>
</feature>
<evidence type="ECO:0000256" key="6">
    <source>
        <dbReference type="PROSITE-ProRule" id="PRU00508"/>
    </source>
</evidence>
<dbReference type="SMART" id="SM00396">
    <property type="entry name" value="ZnF_UBR1"/>
    <property type="match status" value="1"/>
</dbReference>
<feature type="region of interest" description="Disordered" evidence="8">
    <location>
        <begin position="4528"/>
        <end position="4564"/>
    </location>
</feature>
<protein>
    <submittedName>
        <fullName evidence="11">LOW QUALITY PROTEIN: E3 ubiquitin-protein ligase UBR4</fullName>
    </submittedName>
</protein>
<dbReference type="InterPro" id="IPR025704">
    <property type="entry name" value="E3_Ub_ligase_UBR4_C"/>
</dbReference>
<dbReference type="Pfam" id="PF19423">
    <property type="entry name" value="E3_UBR4_N"/>
    <property type="match status" value="4"/>
</dbReference>
<dbReference type="PaxDb" id="121845-A0A3Q0IIM8"/>
<proteinExistence type="inferred from homology"/>
<feature type="compositionally biased region" description="Low complexity" evidence="8">
    <location>
        <begin position="1502"/>
        <end position="1527"/>
    </location>
</feature>
<evidence type="ECO:0000256" key="2">
    <source>
        <dbReference type="ARBA" id="ARBA00022723"/>
    </source>
</evidence>
<evidence type="ECO:0000256" key="3">
    <source>
        <dbReference type="ARBA" id="ARBA00022771"/>
    </source>
</evidence>
<dbReference type="InterPro" id="IPR045189">
    <property type="entry name" value="UBR4-like"/>
</dbReference>
<dbReference type="GO" id="GO:0005516">
    <property type="term" value="F:calmodulin binding"/>
    <property type="evidence" value="ECO:0007669"/>
    <property type="project" value="UniProtKB-KW"/>
</dbReference>
<keyword evidence="2" id="KW-0479">Metal-binding</keyword>
<feature type="region of interest" description="Disordered" evidence="8">
    <location>
        <begin position="663"/>
        <end position="692"/>
    </location>
</feature>
<evidence type="ECO:0000313" key="10">
    <source>
        <dbReference type="Proteomes" id="UP000079169"/>
    </source>
</evidence>
<dbReference type="InterPro" id="IPR003126">
    <property type="entry name" value="Znf_UBR"/>
</dbReference>
<dbReference type="Pfam" id="PF24079">
    <property type="entry name" value="UBR4"/>
    <property type="match status" value="1"/>
</dbReference>
<evidence type="ECO:0000256" key="4">
    <source>
        <dbReference type="ARBA" id="ARBA00022833"/>
    </source>
</evidence>
<evidence type="ECO:0000313" key="11">
    <source>
        <dbReference type="RefSeq" id="XP_026676059.1"/>
    </source>
</evidence>
<evidence type="ECO:0000256" key="7">
    <source>
        <dbReference type="SAM" id="Coils"/>
    </source>
</evidence>
<dbReference type="GeneID" id="103525056"/>
<feature type="region of interest" description="Disordered" evidence="8">
    <location>
        <begin position="595"/>
        <end position="629"/>
    </location>
</feature>
<feature type="region of interest" description="Disordered" evidence="8">
    <location>
        <begin position="4175"/>
        <end position="4199"/>
    </location>
</feature>
<keyword evidence="10" id="KW-1185">Reference proteome</keyword>
<dbReference type="CTD" id="46243"/>
<accession>A0A3Q0IIM8</accession>
<dbReference type="InterPro" id="IPR045841">
    <property type="entry name" value="E3_UBR4_N"/>
</dbReference>
<gene>
    <name evidence="11" type="primary">LOC103525056</name>
</gene>
<evidence type="ECO:0000256" key="5">
    <source>
        <dbReference type="ARBA" id="ARBA00022860"/>
    </source>
</evidence>
<feature type="compositionally biased region" description="Low complexity" evidence="8">
    <location>
        <begin position="1969"/>
        <end position="1979"/>
    </location>
</feature>
<reference evidence="11" key="1">
    <citation type="submission" date="2025-08" db="UniProtKB">
        <authorList>
            <consortium name="RefSeq"/>
        </authorList>
    </citation>
    <scope>IDENTIFICATION</scope>
</reference>
<dbReference type="InterPro" id="IPR056530">
    <property type="entry name" value="UBR4-like_dom"/>
</dbReference>
<feature type="compositionally biased region" description="Polar residues" evidence="8">
    <location>
        <begin position="4529"/>
        <end position="4538"/>
    </location>
</feature>
<keyword evidence="4" id="KW-0862">Zinc</keyword>
<feature type="compositionally biased region" description="Polar residues" evidence="8">
    <location>
        <begin position="2864"/>
        <end position="2885"/>
    </location>
</feature>
<keyword evidence="7" id="KW-0175">Coiled coil</keyword>
<feature type="region of interest" description="Disordered" evidence="8">
    <location>
        <begin position="1968"/>
        <end position="1989"/>
    </location>
</feature>
<evidence type="ECO:0000259" key="9">
    <source>
        <dbReference type="PROSITE" id="PS51157"/>
    </source>
</evidence>
<feature type="compositionally biased region" description="Basic and acidic residues" evidence="8">
    <location>
        <begin position="666"/>
        <end position="686"/>
    </location>
</feature>
<feature type="zinc finger region" description="UBR-type" evidence="6">
    <location>
        <begin position="2252"/>
        <end position="2325"/>
    </location>
</feature>
<dbReference type="PANTHER" id="PTHR21725:SF1">
    <property type="entry name" value="E3 UBIQUITIN-PROTEIN LIGASE UBR4"/>
    <property type="match status" value="1"/>
</dbReference>
<dbReference type="PANTHER" id="PTHR21725">
    <property type="entry name" value="E3 UBIQUITIN-PROTEIN LIGASE UBR4"/>
    <property type="match status" value="1"/>
</dbReference>
<dbReference type="Pfam" id="PF02207">
    <property type="entry name" value="zf-UBR"/>
    <property type="match status" value="1"/>
</dbReference>
<feature type="region of interest" description="Disordered" evidence="8">
    <location>
        <begin position="2845"/>
        <end position="2889"/>
    </location>
</feature>
<evidence type="ECO:0000256" key="1">
    <source>
        <dbReference type="ARBA" id="ARBA00009970"/>
    </source>
</evidence>
<organism evidence="10 11">
    <name type="scientific">Diaphorina citri</name>
    <name type="common">Asian citrus psyllid</name>
    <dbReference type="NCBI Taxonomy" id="121845"/>
    <lineage>
        <taxon>Eukaryota</taxon>
        <taxon>Metazoa</taxon>
        <taxon>Ecdysozoa</taxon>
        <taxon>Arthropoda</taxon>
        <taxon>Hexapoda</taxon>
        <taxon>Insecta</taxon>
        <taxon>Pterygota</taxon>
        <taxon>Neoptera</taxon>
        <taxon>Paraneoptera</taxon>
        <taxon>Hemiptera</taxon>
        <taxon>Sternorrhyncha</taxon>
        <taxon>Psylloidea</taxon>
        <taxon>Psyllidae</taxon>
        <taxon>Diaphorininae</taxon>
        <taxon>Diaphorina</taxon>
    </lineage>
</organism>
<sequence>MGTNSDGAMAWRHHVLEFPWYHSHDNTCELSKHALSMKDEMLKAFKEPIQDPNAIQLYTSFSALALNKQVDVFSSTDDDHFSLHLDACTTYMTVILNYMKLKDVQLVPKRLLILPIRKFLYDTSFMSRKDSLELGNLMKSALDKVYPMSSVEQEKSWEEIGKHMIYGDNETEEDSKHVSLDKKELRKLNKSLMKPKYDFKFMDHKASLMCFYGINREKSLKTPSHDIHQASKKQLFQSNALSFMLRSNAASILAGACLDLPLLSEYVSKFKEATEKKTFSFASSLNEANQIKNSFAALAEELTFVLNLFSTQDIFEPLSLEVIEKLSLVSMACLYCALNTAQVCSLSGVTTVIPKSNSNTNVSGLNETAVSTPNRDSDSVFEQHALTIVEKSTELFDCTYGILKSSYRIFQSAIENHFFLGAWVLFTGLHTCLNKEEKPKSPNKLVRGLSQKLLLNFNNLFVALASHSLYIFDVLVSDASFTYSSEKIAEILEQNSDPSKVPFSDEVPLCILEKSLNPINRINIILSQIPFMQFLLDLAFLSYKKSLLVKKLSKSSSSSKQNYYLAELSDESVIEEDEDSEPILGQWFEETIANLSEDTGKKSGDDKSSGPKERERDTTSSGSSSSSKQNYYLAELSDESVIEEDEDSEPILGQWFEETIANLSEDTGKKSGDDKSSGPKERERDTTSSGSKKYFGTYIHDKGEPVQYTLLAIQILKSLMKNFSPTTVPLLIQYEAEYFSSNTATLAAFINSLDRDSWLNEPEMKANSSSGLSDDEKTSMDSLGSDDFYLSHTLKTYVDYLMTTRIIKGNQEGQFLAQLNVLPNDSGPWPLVNYRRALCILLQSLLLKDNETKQVDILLILRRVITTLTDNALNKYTSQHELEYEDLNFEHSLFLIYIFHLLDLMYRKSIFLDLATSIVKVAQTIDFAVETVSEAQLFSICRLLQLFDYMLKHLYDPPARIIQLVSDMVASQDLDMLSDIVTPSMKNERESLLVLLRFLSVLMMRSKNKSGNDTAMMTATKLYRQGFLSLSKHQLSDLLRYWREKESEEKDTPVKNVLKPRSMQPLPDFTPFFLKSYVKNHTNDIFESYPDLLTEILVRLTYQILKHTNAHNALDSSKNSWYYLLCEYMMIQHTQIRRQVRKLLLFICSTKEKYRRYRDFHALESHMKEAALLKFTNSLLEYLFIDILLFCSPKMNHAIFQVAQTIDFAVETVSEAQLFSICRLLQLFDYMLKHLYDPPARIIQLMNDFLLNHDKIKTYHSATGINEELPKVESKFYVLALDTTGPRETPKLDGLACSFLLGNSAKVLYKDIIDSLFFLVEVNDLLTPIIRDNAAMSSNHTMAIEYCFSFAWKLLMALPPSIDHLVEVTRPSFTPPQNLSTLYYLIWGARASLPNYKCWLCEMTRRVNEESHKEMYAAILTQFATQFNDPKFIFELSRSIVPVFDTFETDKSIDAGCLNLILPTNTFPPLNKVILLDGIFHRLQASMLFVEQMIEVNKVNKSSSNLSDSSGKFSSDNESSDSSSVENYAKPLPPDEDPNSGLIEKLVADQGFLSVVTKLFQRMFLLCSSTILHDIQDTAPSYTDNDLLALRNIIPVATNRHTARYLNQVSAEFYAKLPDTVKKVIEKWSSVEIYKPREVKTYKHIGQVFEDNIMAQIQLHMSQVPQLGICYKIIPSLKSLLYTLITFIGEFALACPSESLKKFLKEDIISLFLPLSYDACSGQLEQVSKLYIDRVATNVTKEGHQYHPSESLKKFLKEDIISLFLPLSYDACSGQLEQVSKLYIDRVATNVTKEGHQYHSHLIYAKHLYRLIVNHAYETKPDGMGDTTGHIDEQIFLYSLDWFRSMVLVSESSKLMALERFFLTEQDKHILSIAFSINSPTLANKPAYTNRVILFLNQIFCLAEDIPNEQTMYELCFSICHLTLDSENCAPFLKQIMTNFPSKSKDVDEAAKQSALGAQTTPIITLGISSSNTTTTSSNEADDKKNENVESTTAVVPTVSDTSIQTRIIGEESTENVKFLRNMVHYMIKYKLHNEALCLLEHLIPLTHLTNKDPQTIQFPELISLLSKLADFVDGRGHQLLFEAATKWLQSIKDSLTADPGFKSIAQGNDAELNSVILDNISYLLIYMSEFIVALFPKGLNKSLAECVGESEAFPPPLDLDIEWNDDVTHDDDEDSAGDESDEDSLNISYLLIYMSEFIVALFPKGLNKSLAECVGESEAFPPPLDLDIEWNDDVTHDDDEDSAGDESDEDSLCNKLCTYTITQKEFMNQHWYHCHTCKMIDGVGVCSVCAQVCHKNHDITYSKFGNFFCDCGAKENGQCLALTKRNPQESSAAMSSASLSHQESSSMPSSLRQRSSFEPILSNSYHYMYDDNYYGYNQIKIENLREKLGPVSPNIFDRIWEILPPILEVFKEMTPALKAGIAKTSPVGVFDRVSHGLFQLQNMQHKFVENTDNLMVPVMGSQEGAFENVRMNLNGDQGQTIRQLISNNSIRRTCMCILSSPQSKRQHLVAVSHEKGKITLLQLSGLLKQIDSSKRKLTLIKLASVSLPITILSVEANPCNEELLAVCGLKECIVFSFTSGMSQATDSITINPHCETSNYIIKALWIPGRQIETRIIGEESTENVKFLRNMVHYMIKYKLHNEALCLLEHLIPLTHLTNKDPQTIQFPELISLLSKLADFVDGRGHQLLFEAATKWLQSIKDSLTADPGFKSIAQEEVSESESGLAHYDIDAVEPISLLGPDMSAGNDVSVNVEALLGAGNFPPLIDIPPDADDEAMVELAIALSLQEVQQELQEAQQARDESQQRRNVVQAELQSMNESLQALSSQSLNRSGVSNLTNSLHNYSHYSDTTASPGGSDDDEGSTAATDGSTLRTSPAEQVGSAGSESGGMGILPPILEVFKEMTPALKAGIAKTSPVGVFDRVSHGLFQLQNMQHKFVENTDNLMVPVMGSQEGAFENVRMNLNGDQGQTIRQLISNNSIRRTCMCILSSPQSKRQHLVAVSHEKGKITLLQLSGLLKQIDSSKRKLTLIKLASVSLPITILSVEANPCNEELLAVCGLKECIVFSFTSGMSQATDSITINPHCETSNYIIKALWIPGRQSTLAIVTALNIKIYQLDKDVVHPYLYFVLPTGKIRDATFVCEDNGACAILIMSSIGVIYTQNLHEVMPYSSENSAEQQFYVTQTMNTLLDDIADDLGAMNCGGVSIYFSHTLRLLFFSYSNGKSYLAPIPQGQPVETAVSQPTLLIIGSSRLAGTPISKGNGQPLYQWMEVPNHPGLIFAMMQCNTPVALTIKPHIVKVQEIKLHPFGSKSKFLDMVAINHNNRTTLILLCEDGSLRIYNDNPAETNFWLGPELKATSNHTIPKPLKRKKTAKSSKPSGSSPIFPIDFFEHCTLLGDVEFSGKDLLQLYNAAQVKTRFNTTGLYVVISKAVPPITIEIKNSDSSMVITGVRVLLGAHDPTKSPRFIEVYNRTITVTSQRNRWYNIPLTREESLQSDKSLTLKFGCSGDIHGIQIIDSITVYGKSKDQFGWPDEAEDVTSINANAIVPTASSDSNSFLLKMNRVEKVMGNILHIIDVTLKLKSQMSSAEEESSSVSQLKSVISDHASEIMVMPVSASLVLRAKSLLACVHTSRVSYYNFIDEIMLKYAYEKLNTFNLDGSIGIDSEEFFRILLMVRSIAIHRMHHLSLYGSHVTPGRWNQVGTKGCVLQLLDTMWFFLKARPKNPAISSVVVRGLTHVESVIHAMVDVLQQLLMSDNVEDVVKVVSTAIPCGSSSRRDPRILPSQVWCKISLRIADLKRTKMVKTINIYYNNKSVQAVIELKNRTTTWNKAKRVTLESGQTEVKIEFPLPIVACNLMIEYHEFYENMQANSENLQCPRCSATVPANPGVCSNCGENAFQCHKCRAINYDEKDPFLCHACGFCKYAKFDYVITARPCCTVDAITNDEERAKAITTINSQLDKANLCYRQLTNLKPALVSLLTRVEDRVYSTPPEDINQINSVTASVVAAAAAAGNTQSHIINVTSVNKVIQVLAHRYSVDCKNAFEELSRTLQQVLASRKELLKYDKLTVGKGNTSEVLDIFYNVPQLTGQCYACCFAVSEHCLTLIRALTNIRLARKYMRDLNVVQELMDHSLGLCTVKYGLEMVVTEKDKDALNKEKASASNIKEKEGTVQITVVSAPTPSPSPSTSTPPAPPSKEGAESDVNLSVELVKQIHKVIGIEVLWAFIKTFLLESNNVSIRWQCHSLAIALYQNCDTIDQENMLDLLWSLWPSLHAYGRKAAQFTDILSYFTMQYIRNEDNDPARSLEFVTNAVESLRKQNQLLANHPNNYIYSQLSRFMELEGFYLETNPCPVCNNPEISFTNIKLSAVKIDSKFTTNTQIVKLVGSHTISKISLRIADLKRTKMVKTINIYYNNKSVQAVIELKNRTTTWNKAKRVTLESGQTEVKIEFPLPIVACNLMIEYHEFYENMQANSENLQCPRCSATVPANPGVCSNCGENAFQCHKCRAINYDEKDPFLCHASGGSGADSITGEQNVSGRSSAYGDTPQDQNSQAPKGEGRGEGASTSAAALVTTDVDIDNEPENETIVKKLHTWRIAILNKFLDLIPKLKDYSGVQVIPFLQVVLMLASDLDCEDAQDKAVLEEFITRCITEVSDMVASQDLDMLSDIVTPSMKNERESLLVLLRFLSVLMMRSKNKSGNDTAMMTATKLYRQGFLSLSKHQLSDLLRYWREKESEEKDTPVKNVLKPRSMQPLPDFTPFFLKSYVKNHTNDIFESYPDLLTEILVRLTYQILKHTNAHNALDSSKTDDHSLKHGTSENQFDVKQIICYLVCDDPVATSELCDNITQQVLLTIKLKLNTPLRNELAVLSALKDWNEECSEIKVRCVLMLFFVLLNEEPESLISIEHYLQNVLDIIHNLVYPDVNYPNRSTHEVLGSKGSPKGMLQVGTACEIDFVRWLQNDPDYHYQSWVKRCPYKVMLPLPSTPSEVHVLYIQEKYWRLWRKRIIERKNPFCSQLAFKFPDPNWLKQLLFNPHSPQLRETACSLVKIFCMATDKKKDILDMLIGFLDELTELGDSAIEYLVLMEYFVVSHWRIYMAVKGVLTKLADLFTYEVEILHGLEETTLYFDLTQGLVLHRLTEIVACFLEEESVKNKFKGRLVAAVLNGYLSLRRLVVQRTNHVDKAQEKLLELLEEMTSGTEEETKSFMSICIETVRNCSTNDIRTPVFVFERLCSIIHPEDSEVGEFLMTLEKDSQQEDFLQGRMLGNPYKSTEPGLGPLMRDIKNKICQDCELVALLDDDNGMELLVNNKIISLDLPVTQVYRKVWAGDGGDGDVMRIVYRMRGLLGDATEEFIENLDPKKEEEVNNEQVYRMANVMAECGGIDIIVEQLARISDLNRDRQLLQVILKLLRLCVKVKSNQAVLAKPELNAMGVLLGVLQLCLKVAGEYSVLTEQLLEIMESTISKVALETPEHFAEFSKTFGGLDHVASLLQWITMVGIKPNIMKNLNRVIAALTYGNKEKMSLLTEYFIPDLDFEKFDQNHSSEESRLMNIFCSMTAGIDRTPLGNTLKDHIVSLGVVEKATQYILSHAPMKSPCISFSQPDQDDWKDFISKPALKYVLYLLTGLSYDHEPTQTAVADRCIPVIHRLEQVSSEDLRISRFKFDHIN</sequence>
<feature type="region of interest" description="Disordered" evidence="8">
    <location>
        <begin position="2162"/>
        <end position="2182"/>
    </location>
</feature>
<feature type="region of interest" description="Disordered" evidence="8">
    <location>
        <begin position="2332"/>
        <end position="2353"/>
    </location>
</feature>
<feature type="region of interest" description="Disordered" evidence="8">
    <location>
        <begin position="3360"/>
        <end position="3379"/>
    </location>
</feature>
<dbReference type="InterPro" id="IPR047509">
    <property type="entry name" value="UBR4-like_UBR-box"/>
</dbReference>
<evidence type="ECO:0000256" key="8">
    <source>
        <dbReference type="SAM" id="MobiDB-lite"/>
    </source>
</evidence>
<dbReference type="Proteomes" id="UP000079169">
    <property type="component" value="Unplaced"/>
</dbReference>
<dbReference type="STRING" id="121845.A0A3Q0IIM8"/>
<feature type="region of interest" description="Disordered" evidence="8">
    <location>
        <begin position="1502"/>
        <end position="1534"/>
    </location>
</feature>
<keyword evidence="3" id="KW-0863">Zinc-finger</keyword>
<dbReference type="SUPFAM" id="SSF50978">
    <property type="entry name" value="WD40 repeat-like"/>
    <property type="match status" value="1"/>
</dbReference>
<dbReference type="PROSITE" id="PS51157">
    <property type="entry name" value="ZF_UBR"/>
    <property type="match status" value="1"/>
</dbReference>
<dbReference type="InterPro" id="IPR036322">
    <property type="entry name" value="WD40_repeat_dom_sf"/>
</dbReference>
<feature type="domain" description="UBR-type" evidence="9">
    <location>
        <begin position="2252"/>
        <end position="2325"/>
    </location>
</feature>
<feature type="region of interest" description="Disordered" evidence="8">
    <location>
        <begin position="2231"/>
        <end position="2251"/>
    </location>
</feature>
<dbReference type="Pfam" id="PF13764">
    <property type="entry name" value="E3_UbLigase_R4"/>
    <property type="match status" value="1"/>
</dbReference>
<dbReference type="CDD" id="cd19680">
    <property type="entry name" value="UBR-box_UBR4"/>
    <property type="match status" value="1"/>
</dbReference>